<evidence type="ECO:0000313" key="2">
    <source>
        <dbReference type="Proteomes" id="UP000612899"/>
    </source>
</evidence>
<dbReference type="AlphaFoldDB" id="A0A8J3VIH5"/>
<organism evidence="1 2">
    <name type="scientific">Rhizocola hellebori</name>
    <dbReference type="NCBI Taxonomy" id="1392758"/>
    <lineage>
        <taxon>Bacteria</taxon>
        <taxon>Bacillati</taxon>
        <taxon>Actinomycetota</taxon>
        <taxon>Actinomycetes</taxon>
        <taxon>Micromonosporales</taxon>
        <taxon>Micromonosporaceae</taxon>
        <taxon>Rhizocola</taxon>
    </lineage>
</organism>
<reference evidence="1" key="1">
    <citation type="submission" date="2021-01" db="EMBL/GenBank/DDBJ databases">
        <title>Whole genome shotgun sequence of Rhizocola hellebori NBRC 109834.</title>
        <authorList>
            <person name="Komaki H."/>
            <person name="Tamura T."/>
        </authorList>
    </citation>
    <scope>NUCLEOTIDE SEQUENCE</scope>
    <source>
        <strain evidence="1">NBRC 109834</strain>
    </source>
</reference>
<dbReference type="EMBL" id="BONY01000031">
    <property type="protein sequence ID" value="GIH06943.1"/>
    <property type="molecule type" value="Genomic_DNA"/>
</dbReference>
<accession>A0A8J3VIH5</accession>
<name>A0A8J3VIH5_9ACTN</name>
<proteinExistence type="predicted"/>
<protein>
    <submittedName>
        <fullName evidence="1">Uncharacterized protein</fullName>
    </submittedName>
</protein>
<comment type="caution">
    <text evidence="1">The sequence shown here is derived from an EMBL/GenBank/DDBJ whole genome shotgun (WGS) entry which is preliminary data.</text>
</comment>
<dbReference type="Proteomes" id="UP000612899">
    <property type="component" value="Unassembled WGS sequence"/>
</dbReference>
<sequence length="111" mass="12219">MFALVESLRPRGVRGLEVVAFATNSARRLTLPVADEGLRCRYHAQSWKPFRTKRFLDPQPGLVVGDQIATDGVLACPGRGWSMAARDLPPSTDVPASRPRSFRWSVGCPGR</sequence>
<gene>
    <name evidence="1" type="ORF">Rhe02_50100</name>
</gene>
<evidence type="ECO:0000313" key="1">
    <source>
        <dbReference type="EMBL" id="GIH06943.1"/>
    </source>
</evidence>
<keyword evidence="2" id="KW-1185">Reference proteome</keyword>